<dbReference type="PROSITE" id="PS50112">
    <property type="entry name" value="PAS"/>
    <property type="match status" value="1"/>
</dbReference>
<accession>A0A0L6U2Z6</accession>
<keyword evidence="3" id="KW-0805">Transcription regulation</keyword>
<dbReference type="PROSITE" id="PS00676">
    <property type="entry name" value="SIGMA54_INTERACT_2"/>
    <property type="match status" value="1"/>
</dbReference>
<dbReference type="AlphaFoldDB" id="A0A0L6U2Z6"/>
<dbReference type="InterPro" id="IPR027417">
    <property type="entry name" value="P-loop_NTPase"/>
</dbReference>
<reference evidence="9" key="1">
    <citation type="submission" date="2015-07" db="EMBL/GenBank/DDBJ databases">
        <title>Draft genome sequence of Acetobacterium bakii DSM 8293, a potential psychrophilic chemical producer through syngas fermentation.</title>
        <authorList>
            <person name="Song Y."/>
            <person name="Hwang S."/>
            <person name="Cho B.-K."/>
        </authorList>
    </citation>
    <scope>NUCLEOTIDE SEQUENCE [LARGE SCALE GENOMIC DNA]</scope>
    <source>
        <strain evidence="9">DSM 8239</strain>
    </source>
</reference>
<dbReference type="GO" id="GO:0006355">
    <property type="term" value="P:regulation of DNA-templated transcription"/>
    <property type="evidence" value="ECO:0007669"/>
    <property type="project" value="InterPro"/>
</dbReference>
<dbReference type="RefSeq" id="WP_050739040.1">
    <property type="nucleotide sequence ID" value="NZ_LGYO01000008.1"/>
</dbReference>
<dbReference type="EMBL" id="LGYO01000008">
    <property type="protein sequence ID" value="KNZ42866.1"/>
    <property type="molecule type" value="Genomic_DNA"/>
</dbReference>
<dbReference type="Gene3D" id="1.10.10.60">
    <property type="entry name" value="Homeodomain-like"/>
    <property type="match status" value="1"/>
</dbReference>
<gene>
    <name evidence="8" type="ORF">AKG39_03850</name>
</gene>
<dbReference type="SUPFAM" id="SSF52540">
    <property type="entry name" value="P-loop containing nucleoside triphosphate hydrolases"/>
    <property type="match status" value="1"/>
</dbReference>
<dbReference type="PROSITE" id="PS50045">
    <property type="entry name" value="SIGMA54_INTERACT_4"/>
    <property type="match status" value="1"/>
</dbReference>
<dbReference type="InterPro" id="IPR058031">
    <property type="entry name" value="AAA_lid_NorR"/>
</dbReference>
<dbReference type="OrthoDB" id="9803970at2"/>
<evidence type="ECO:0000256" key="3">
    <source>
        <dbReference type="ARBA" id="ARBA00023015"/>
    </source>
</evidence>
<keyword evidence="1" id="KW-0547">Nucleotide-binding</keyword>
<dbReference type="InterPro" id="IPR025943">
    <property type="entry name" value="Sigma_54_int_dom_ATP-bd_2"/>
</dbReference>
<dbReference type="STRING" id="52689.AKG39_03850"/>
<dbReference type="SUPFAM" id="SSF46689">
    <property type="entry name" value="Homeodomain-like"/>
    <property type="match status" value="1"/>
</dbReference>
<evidence type="ECO:0000256" key="1">
    <source>
        <dbReference type="ARBA" id="ARBA00022741"/>
    </source>
</evidence>
<dbReference type="PANTHER" id="PTHR32071:SF74">
    <property type="entry name" value="TRANSCRIPTIONAL ACTIVATOR ROCR"/>
    <property type="match status" value="1"/>
</dbReference>
<keyword evidence="4" id="KW-0238">DNA-binding</keyword>
<dbReference type="PANTHER" id="PTHR32071">
    <property type="entry name" value="TRANSCRIPTIONAL REGULATORY PROTEIN"/>
    <property type="match status" value="1"/>
</dbReference>
<feature type="domain" description="Sigma-54 factor interaction" evidence="6">
    <location>
        <begin position="162"/>
        <end position="390"/>
    </location>
</feature>
<name>A0A0L6U2Z6_9FIRM</name>
<dbReference type="Gene3D" id="3.40.50.300">
    <property type="entry name" value="P-loop containing nucleotide triphosphate hydrolases"/>
    <property type="match status" value="1"/>
</dbReference>
<evidence type="ECO:0000259" key="7">
    <source>
        <dbReference type="PROSITE" id="PS50112"/>
    </source>
</evidence>
<dbReference type="Gene3D" id="1.10.8.60">
    <property type="match status" value="1"/>
</dbReference>
<feature type="domain" description="PAS" evidence="7">
    <location>
        <begin position="30"/>
        <end position="77"/>
    </location>
</feature>
<dbReference type="InterPro" id="IPR035965">
    <property type="entry name" value="PAS-like_dom_sf"/>
</dbReference>
<dbReference type="Pfam" id="PF00158">
    <property type="entry name" value="Sigma54_activat"/>
    <property type="match status" value="1"/>
</dbReference>
<dbReference type="FunFam" id="3.40.50.300:FF:000006">
    <property type="entry name" value="DNA-binding transcriptional regulator NtrC"/>
    <property type="match status" value="1"/>
</dbReference>
<keyword evidence="9" id="KW-1185">Reference proteome</keyword>
<keyword evidence="5" id="KW-0804">Transcription</keyword>
<dbReference type="PROSITE" id="PS00688">
    <property type="entry name" value="SIGMA54_INTERACT_3"/>
    <property type="match status" value="1"/>
</dbReference>
<dbReference type="InterPro" id="IPR025944">
    <property type="entry name" value="Sigma_54_int_dom_CS"/>
</dbReference>
<dbReference type="Proteomes" id="UP000036873">
    <property type="component" value="Unassembled WGS sequence"/>
</dbReference>
<comment type="caution">
    <text evidence="8">The sequence shown here is derived from an EMBL/GenBank/DDBJ whole genome shotgun (WGS) entry which is preliminary data.</text>
</comment>
<dbReference type="InterPro" id="IPR003593">
    <property type="entry name" value="AAA+_ATPase"/>
</dbReference>
<dbReference type="Pfam" id="PF25601">
    <property type="entry name" value="AAA_lid_14"/>
    <property type="match status" value="1"/>
</dbReference>
<evidence type="ECO:0000256" key="5">
    <source>
        <dbReference type="ARBA" id="ARBA00023163"/>
    </source>
</evidence>
<dbReference type="GO" id="GO:0043565">
    <property type="term" value="F:sequence-specific DNA binding"/>
    <property type="evidence" value="ECO:0007669"/>
    <property type="project" value="InterPro"/>
</dbReference>
<dbReference type="InterPro" id="IPR000014">
    <property type="entry name" value="PAS"/>
</dbReference>
<evidence type="ECO:0000259" key="6">
    <source>
        <dbReference type="PROSITE" id="PS50045"/>
    </source>
</evidence>
<dbReference type="InterPro" id="IPR009057">
    <property type="entry name" value="Homeodomain-like_sf"/>
</dbReference>
<dbReference type="InterPro" id="IPR002078">
    <property type="entry name" value="Sigma_54_int"/>
</dbReference>
<evidence type="ECO:0000313" key="9">
    <source>
        <dbReference type="Proteomes" id="UP000036873"/>
    </source>
</evidence>
<organism evidence="8 9">
    <name type="scientific">Acetobacterium bakii</name>
    <dbReference type="NCBI Taxonomy" id="52689"/>
    <lineage>
        <taxon>Bacteria</taxon>
        <taxon>Bacillati</taxon>
        <taxon>Bacillota</taxon>
        <taxon>Clostridia</taxon>
        <taxon>Eubacteriales</taxon>
        <taxon>Eubacteriaceae</taxon>
        <taxon>Acetobacterium</taxon>
    </lineage>
</organism>
<dbReference type="SUPFAM" id="SSF55785">
    <property type="entry name" value="PYP-like sensor domain (PAS domain)"/>
    <property type="match status" value="1"/>
</dbReference>
<dbReference type="SMART" id="SM00382">
    <property type="entry name" value="AAA"/>
    <property type="match status" value="1"/>
</dbReference>
<dbReference type="PRINTS" id="PR01590">
    <property type="entry name" value="HTHFIS"/>
</dbReference>
<dbReference type="CDD" id="cd00130">
    <property type="entry name" value="PAS"/>
    <property type="match status" value="1"/>
</dbReference>
<dbReference type="InterPro" id="IPR002197">
    <property type="entry name" value="HTH_Fis"/>
</dbReference>
<dbReference type="PATRIC" id="fig|52689.4.peg.3816"/>
<dbReference type="Gene3D" id="3.30.450.20">
    <property type="entry name" value="PAS domain"/>
    <property type="match status" value="1"/>
</dbReference>
<keyword evidence="2" id="KW-0067">ATP-binding</keyword>
<dbReference type="CDD" id="cd00009">
    <property type="entry name" value="AAA"/>
    <property type="match status" value="1"/>
</dbReference>
<protein>
    <submittedName>
        <fullName evidence="8">Fis family transcriptional regulator</fullName>
    </submittedName>
</protein>
<dbReference type="Pfam" id="PF13426">
    <property type="entry name" value="PAS_9"/>
    <property type="match status" value="1"/>
</dbReference>
<evidence type="ECO:0000256" key="2">
    <source>
        <dbReference type="ARBA" id="ARBA00022840"/>
    </source>
</evidence>
<dbReference type="Pfam" id="PF02954">
    <property type="entry name" value="HTH_8"/>
    <property type="match status" value="1"/>
</dbReference>
<evidence type="ECO:0000313" key="8">
    <source>
        <dbReference type="EMBL" id="KNZ42866.1"/>
    </source>
</evidence>
<dbReference type="GO" id="GO:0005524">
    <property type="term" value="F:ATP binding"/>
    <property type="evidence" value="ECO:0007669"/>
    <property type="project" value="UniProtKB-KW"/>
</dbReference>
<proteinExistence type="predicted"/>
<sequence>MNDSNESILKAFSQNAFPIEDVERIEDVCIHVVDCNGKIVCYSKGCESIENMKHDDVIGKNMSDIYDYLENESMESLVLKTGKKVQDVHVKYTSPSGKVADVISSTYPVFSRDNPHKVEAAICIYRDISAFIHMASTINKLQNDLKSHQLKNNGTQFTFKDIVGTSPNISECIRHAQIAAQTAAPILIAGPTGTGKEVFAQSIHNASPQANKHFVAINCSAIPENLLESTLFGTMKGSFTGAIDSVGLLETAEGGTVFLDEINSMNLVLQSKLLRVLETGKYRKVGGNKEITTSVRILSALNQDPLKAIEEKHLRSDLYYRLAVFSIHLPALKDRKQDIQELALSFLSTDGTAMGKQLFEVSAESQEILLSHDWPGNIRELKHAITHAIYIAQYQDTILTPELLPDYLRKNISDKRIYEKFLSASTDDKNLKATLHKIERQMILEVLNANDHNISKSSRILGISRQNLQYKVRLHNIQSNLDD</sequence>
<evidence type="ECO:0000256" key="4">
    <source>
        <dbReference type="ARBA" id="ARBA00023125"/>
    </source>
</evidence>